<evidence type="ECO:0000313" key="3">
    <source>
        <dbReference type="Proteomes" id="UP001151760"/>
    </source>
</evidence>
<feature type="non-terminal residue" evidence="2">
    <location>
        <position position="1"/>
    </location>
</feature>
<sequence>NILGYQPSSKEEYEQAGNALANASYPFLAEYVANPYASLEQLLSKKPPLLRPTFSGSRSKPLSPKVK</sequence>
<name>A0ABQ5HS22_9ASTR</name>
<protein>
    <submittedName>
        <fullName evidence="2">Uncharacterized protein</fullName>
    </submittedName>
</protein>
<dbReference type="Proteomes" id="UP001151760">
    <property type="component" value="Unassembled WGS sequence"/>
</dbReference>
<reference evidence="2" key="1">
    <citation type="journal article" date="2022" name="Int. J. Mol. Sci.">
        <title>Draft Genome of Tanacetum Coccineum: Genomic Comparison of Closely Related Tanacetum-Family Plants.</title>
        <authorList>
            <person name="Yamashiro T."/>
            <person name="Shiraishi A."/>
            <person name="Nakayama K."/>
            <person name="Satake H."/>
        </authorList>
    </citation>
    <scope>NUCLEOTIDE SEQUENCE</scope>
</reference>
<evidence type="ECO:0000313" key="2">
    <source>
        <dbReference type="EMBL" id="GJT90655.1"/>
    </source>
</evidence>
<gene>
    <name evidence="2" type="ORF">Tco_1079500</name>
</gene>
<comment type="caution">
    <text evidence="2">The sequence shown here is derived from an EMBL/GenBank/DDBJ whole genome shotgun (WGS) entry which is preliminary data.</text>
</comment>
<accession>A0ABQ5HS22</accession>
<feature type="region of interest" description="Disordered" evidence="1">
    <location>
        <begin position="48"/>
        <end position="67"/>
    </location>
</feature>
<proteinExistence type="predicted"/>
<keyword evidence="3" id="KW-1185">Reference proteome</keyword>
<organism evidence="2 3">
    <name type="scientific">Tanacetum coccineum</name>
    <dbReference type="NCBI Taxonomy" id="301880"/>
    <lineage>
        <taxon>Eukaryota</taxon>
        <taxon>Viridiplantae</taxon>
        <taxon>Streptophyta</taxon>
        <taxon>Embryophyta</taxon>
        <taxon>Tracheophyta</taxon>
        <taxon>Spermatophyta</taxon>
        <taxon>Magnoliopsida</taxon>
        <taxon>eudicotyledons</taxon>
        <taxon>Gunneridae</taxon>
        <taxon>Pentapetalae</taxon>
        <taxon>asterids</taxon>
        <taxon>campanulids</taxon>
        <taxon>Asterales</taxon>
        <taxon>Asteraceae</taxon>
        <taxon>Asteroideae</taxon>
        <taxon>Anthemideae</taxon>
        <taxon>Anthemidinae</taxon>
        <taxon>Tanacetum</taxon>
    </lineage>
</organism>
<reference evidence="2" key="2">
    <citation type="submission" date="2022-01" db="EMBL/GenBank/DDBJ databases">
        <authorList>
            <person name="Yamashiro T."/>
            <person name="Shiraishi A."/>
            <person name="Satake H."/>
            <person name="Nakayama K."/>
        </authorList>
    </citation>
    <scope>NUCLEOTIDE SEQUENCE</scope>
</reference>
<evidence type="ECO:0000256" key="1">
    <source>
        <dbReference type="SAM" id="MobiDB-lite"/>
    </source>
</evidence>
<dbReference type="EMBL" id="BQNB010019942">
    <property type="protein sequence ID" value="GJT90655.1"/>
    <property type="molecule type" value="Genomic_DNA"/>
</dbReference>